<evidence type="ECO:0000256" key="5">
    <source>
        <dbReference type="ARBA" id="ARBA00022692"/>
    </source>
</evidence>
<dbReference type="UniPathway" id="UPA00079">
    <property type="reaction ID" value="UER00168"/>
</dbReference>
<feature type="transmembrane region" description="Helical" evidence="8">
    <location>
        <begin position="239"/>
        <end position="257"/>
    </location>
</feature>
<dbReference type="Gene3D" id="1.10.357.140">
    <property type="entry name" value="UbiA prenyltransferase"/>
    <property type="match status" value="1"/>
</dbReference>
<feature type="transmembrane region" description="Helical" evidence="8">
    <location>
        <begin position="31"/>
        <end position="53"/>
    </location>
</feature>
<dbReference type="NCBIfam" id="NF004751">
    <property type="entry name" value="PRK06080.1-3"/>
    <property type="match status" value="1"/>
</dbReference>
<accession>A0A8F9XHU6</accession>
<comment type="pathway">
    <text evidence="8">Quinol/quinone metabolism; menaquinone biosynthesis; menaquinol from 1,4-dihydroxy-2-naphthoate: step 1/2.</text>
</comment>
<organism evidence="10 11">
    <name type="scientific">Horticoccus luteus</name>
    <dbReference type="NCBI Taxonomy" id="2862869"/>
    <lineage>
        <taxon>Bacteria</taxon>
        <taxon>Pseudomonadati</taxon>
        <taxon>Verrucomicrobiota</taxon>
        <taxon>Opitutia</taxon>
        <taxon>Opitutales</taxon>
        <taxon>Opitutaceae</taxon>
        <taxon>Horticoccus</taxon>
    </lineage>
</organism>
<feature type="transmembrane region" description="Helical" evidence="8">
    <location>
        <begin position="95"/>
        <end position="111"/>
    </location>
</feature>
<evidence type="ECO:0000256" key="1">
    <source>
        <dbReference type="ARBA" id="ARBA00004141"/>
    </source>
</evidence>
<comment type="similarity">
    <text evidence="8">Belongs to the MenA family. Type 1 subfamily.</text>
</comment>
<keyword evidence="4 8" id="KW-0808">Transferase</keyword>
<dbReference type="EC" id="2.5.1.74" evidence="8 9"/>
<name>A0A8F9XHU6_9BACT</name>
<evidence type="ECO:0000256" key="2">
    <source>
        <dbReference type="ARBA" id="ARBA00022428"/>
    </source>
</evidence>
<evidence type="ECO:0000256" key="4">
    <source>
        <dbReference type="ARBA" id="ARBA00022679"/>
    </source>
</evidence>
<feature type="transmembrane region" description="Helical" evidence="8">
    <location>
        <begin position="214"/>
        <end position="233"/>
    </location>
</feature>
<feature type="transmembrane region" description="Helical" evidence="8">
    <location>
        <begin position="117"/>
        <end position="135"/>
    </location>
</feature>
<dbReference type="HAMAP" id="MF_01937">
    <property type="entry name" value="MenA_1"/>
    <property type="match status" value="1"/>
</dbReference>
<protein>
    <recommendedName>
        <fullName evidence="8 9">1,4-dihydroxy-2-naphthoate octaprenyltransferase</fullName>
        <shortName evidence="8">DHNA-octaprenyltransferase</shortName>
        <ecNumber evidence="8 9">2.5.1.74</ecNumber>
    </recommendedName>
</protein>
<evidence type="ECO:0000256" key="7">
    <source>
        <dbReference type="ARBA" id="ARBA00023136"/>
    </source>
</evidence>
<dbReference type="AlphaFoldDB" id="A0A8F9XHU6"/>
<dbReference type="InterPro" id="IPR000537">
    <property type="entry name" value="UbiA_prenyltransferase"/>
</dbReference>
<dbReference type="PANTHER" id="PTHR13929:SF0">
    <property type="entry name" value="UBIA PRENYLTRANSFERASE DOMAIN-CONTAINING PROTEIN 1"/>
    <property type="match status" value="1"/>
</dbReference>
<comment type="subcellular location">
    <subcellularLocation>
        <location evidence="8">Cell membrane</location>
        <topology evidence="8">Multi-pass membrane protein</topology>
    </subcellularLocation>
    <subcellularLocation>
        <location evidence="1">Membrane</location>
        <topology evidence="1">Multi-pass membrane protein</topology>
    </subcellularLocation>
</comment>
<dbReference type="GO" id="GO:0046428">
    <property type="term" value="F:1,4-dihydroxy-2-naphthoate polyprenyltransferase activity"/>
    <property type="evidence" value="ECO:0007669"/>
    <property type="project" value="UniProtKB-UniRule"/>
</dbReference>
<proteinExistence type="inferred from homology"/>
<evidence type="ECO:0000256" key="3">
    <source>
        <dbReference type="ARBA" id="ARBA00022475"/>
    </source>
</evidence>
<dbReference type="KEGG" id="ole:K0B96_08535"/>
<feature type="transmembrane region" description="Helical" evidence="8">
    <location>
        <begin position="174"/>
        <end position="193"/>
    </location>
</feature>
<dbReference type="CDD" id="cd13962">
    <property type="entry name" value="PT_UbiA_UBIAD1"/>
    <property type="match status" value="1"/>
</dbReference>
<dbReference type="InterPro" id="IPR044878">
    <property type="entry name" value="UbiA_sf"/>
</dbReference>
<gene>
    <name evidence="8" type="primary">menA</name>
    <name evidence="10" type="ORF">K0B96_08535</name>
</gene>
<evidence type="ECO:0000256" key="6">
    <source>
        <dbReference type="ARBA" id="ARBA00022989"/>
    </source>
</evidence>
<dbReference type="NCBIfam" id="TIGR00751">
    <property type="entry name" value="menA"/>
    <property type="match status" value="1"/>
</dbReference>
<comment type="function">
    <text evidence="8">Conversion of 1,4-dihydroxy-2-naphthoate (DHNA) to demethylmenaquinone (DMK).</text>
</comment>
<dbReference type="GO" id="GO:0009234">
    <property type="term" value="P:menaquinone biosynthetic process"/>
    <property type="evidence" value="ECO:0007669"/>
    <property type="project" value="UniProtKB-UniRule"/>
</dbReference>
<dbReference type="EMBL" id="CP080507">
    <property type="protein sequence ID" value="QYM80632.1"/>
    <property type="molecule type" value="Genomic_DNA"/>
</dbReference>
<feature type="transmembrane region" description="Helical" evidence="8">
    <location>
        <begin position="147"/>
        <end position="168"/>
    </location>
</feature>
<dbReference type="GO" id="GO:0005886">
    <property type="term" value="C:plasma membrane"/>
    <property type="evidence" value="ECO:0007669"/>
    <property type="project" value="UniProtKB-SubCell"/>
</dbReference>
<evidence type="ECO:0000256" key="8">
    <source>
        <dbReference type="HAMAP-Rule" id="MF_01937"/>
    </source>
</evidence>
<keyword evidence="3 8" id="KW-1003">Cell membrane</keyword>
<dbReference type="PANTHER" id="PTHR13929">
    <property type="entry name" value="1,4-DIHYDROXY-2-NAPHTHOATE OCTAPRENYLTRANSFERASE"/>
    <property type="match status" value="1"/>
</dbReference>
<dbReference type="PIRSF" id="PIRSF005355">
    <property type="entry name" value="UBIAD1"/>
    <property type="match status" value="1"/>
</dbReference>
<dbReference type="RefSeq" id="WP_220166088.1">
    <property type="nucleotide sequence ID" value="NZ_CP080507.1"/>
</dbReference>
<keyword evidence="7 8" id="KW-0472">Membrane</keyword>
<evidence type="ECO:0000256" key="9">
    <source>
        <dbReference type="NCBIfam" id="TIGR00751"/>
    </source>
</evidence>
<sequence>MAEGRAQVWLGATRPRTLPAAVAPVLVGTAFAWRGGAFSAGAAGLCLTFALLVQIGANFANDYYDFVHGADTPGRVGPRRAVAAGLISPATMKRAMWGVFTVAFLSGLGLVAWGGPWLIAVGVISILCGIAYTGGPWPLGYHGLGDVFVFVFFGLVAVGATFYVQAGLITSDVLLAGAAIGALTTNILLLNNYRDLETDVRANKRTLVVRFGRGFARAQFGGAMAFAWLVPVALWARGAAAWILLPFLLAPVAMWHLRRLSAARESRELIALLGETGLLLAGYAVLLSIGVML</sequence>
<dbReference type="Pfam" id="PF01040">
    <property type="entry name" value="UbiA"/>
    <property type="match status" value="1"/>
</dbReference>
<dbReference type="InterPro" id="IPR004657">
    <property type="entry name" value="MenA"/>
</dbReference>
<keyword evidence="11" id="KW-1185">Reference proteome</keyword>
<evidence type="ECO:0000313" key="10">
    <source>
        <dbReference type="EMBL" id="QYM80632.1"/>
    </source>
</evidence>
<comment type="catalytic activity">
    <reaction evidence="8">
        <text>an all-trans-polyprenyl diphosphate + 1,4-dihydroxy-2-naphthoate + H(+) = a 2-demethylmenaquinol + CO2 + diphosphate</text>
        <dbReference type="Rhea" id="RHEA:26478"/>
        <dbReference type="Rhea" id="RHEA-COMP:9563"/>
        <dbReference type="Rhea" id="RHEA-COMP:9564"/>
        <dbReference type="ChEBI" id="CHEBI:11173"/>
        <dbReference type="ChEBI" id="CHEBI:15378"/>
        <dbReference type="ChEBI" id="CHEBI:16526"/>
        <dbReference type="ChEBI" id="CHEBI:33019"/>
        <dbReference type="ChEBI" id="CHEBI:55437"/>
        <dbReference type="ChEBI" id="CHEBI:58914"/>
        <dbReference type="EC" id="2.5.1.74"/>
    </reaction>
</comment>
<reference evidence="10" key="1">
    <citation type="submission" date="2021-08" db="EMBL/GenBank/DDBJ databases">
        <title>Genome of a novel bacterium of the phylum Verrucomicrobia, Oleiharenicola sp. KSB-15.</title>
        <authorList>
            <person name="Chung J.-H."/>
            <person name="Ahn J.-H."/>
            <person name="Yoon Y."/>
            <person name="Kim D.-Y."/>
            <person name="An S.-H."/>
            <person name="Park I."/>
            <person name="Yeon J."/>
        </authorList>
    </citation>
    <scope>NUCLEOTIDE SEQUENCE</scope>
    <source>
        <strain evidence="10">KSB-15</strain>
    </source>
</reference>
<feature type="transmembrane region" description="Helical" evidence="8">
    <location>
        <begin position="269"/>
        <end position="292"/>
    </location>
</feature>
<dbReference type="InterPro" id="IPR026046">
    <property type="entry name" value="UBIAD1"/>
</dbReference>
<dbReference type="Proteomes" id="UP000825051">
    <property type="component" value="Chromosome"/>
</dbReference>
<keyword evidence="6 8" id="KW-1133">Transmembrane helix</keyword>
<evidence type="ECO:0000313" key="11">
    <source>
        <dbReference type="Proteomes" id="UP000825051"/>
    </source>
</evidence>
<dbReference type="GO" id="GO:0042371">
    <property type="term" value="P:vitamin K biosynthetic process"/>
    <property type="evidence" value="ECO:0007669"/>
    <property type="project" value="TreeGrafter"/>
</dbReference>
<keyword evidence="2 8" id="KW-0474">Menaquinone biosynthesis</keyword>
<keyword evidence="5 8" id="KW-0812">Transmembrane</keyword>